<dbReference type="RefSeq" id="WP_379873502.1">
    <property type="nucleotide sequence ID" value="NZ_JBHTBH010000014.1"/>
</dbReference>
<accession>A0ABW2KN99</accession>
<dbReference type="PANTHER" id="PTHR43540">
    <property type="entry name" value="PEROXYUREIDOACRYLATE/UREIDOACRYLATE AMIDOHYDROLASE-RELATED"/>
    <property type="match status" value="1"/>
</dbReference>
<dbReference type="CDD" id="cd00431">
    <property type="entry name" value="cysteine_hydrolases"/>
    <property type="match status" value="1"/>
</dbReference>
<name>A0ABW2KN99_9ACTN</name>
<dbReference type="GO" id="GO:0016787">
    <property type="term" value="F:hydrolase activity"/>
    <property type="evidence" value="ECO:0007669"/>
    <property type="project" value="UniProtKB-KW"/>
</dbReference>
<dbReference type="Pfam" id="PF00857">
    <property type="entry name" value="Isochorismatase"/>
    <property type="match status" value="1"/>
</dbReference>
<proteinExistence type="predicted"/>
<evidence type="ECO:0000313" key="3">
    <source>
        <dbReference type="EMBL" id="MFC7330863.1"/>
    </source>
</evidence>
<dbReference type="EMBL" id="JBHTBH010000014">
    <property type="protein sequence ID" value="MFC7330863.1"/>
    <property type="molecule type" value="Genomic_DNA"/>
</dbReference>
<sequence>MHQEIAAGPAGRLATIAARPEPVAVDLAETAVVVVDMQNDFAAKGGGNDLAGNDISVVRAAIAPTARVLAAARRAGLAVVYLRHEYLPDLSDMGSRDSKNRLIHTAAGVGRRVPAPDGTIGRVLVRGTWNTEIVAELAPEDGDIVLSKNRFSGFYGTGLDATLRGLGVRNLLLTGCTTSVCLESTVRDAMFRDYRPVVLADCTGELQGSGHHESTLVLVERLFGWVAESTDVLRALGE</sequence>
<protein>
    <submittedName>
        <fullName evidence="3">Cysteine hydrolase family protein</fullName>
    </submittedName>
</protein>
<keyword evidence="1 3" id="KW-0378">Hydrolase</keyword>
<evidence type="ECO:0000256" key="1">
    <source>
        <dbReference type="ARBA" id="ARBA00022801"/>
    </source>
</evidence>
<dbReference type="PANTHER" id="PTHR43540:SF6">
    <property type="entry name" value="ISOCHORISMATASE-LIKE DOMAIN-CONTAINING PROTEIN"/>
    <property type="match status" value="1"/>
</dbReference>
<dbReference type="InterPro" id="IPR036380">
    <property type="entry name" value="Isochorismatase-like_sf"/>
</dbReference>
<reference evidence="4" key="1">
    <citation type="journal article" date="2019" name="Int. J. Syst. Evol. Microbiol.">
        <title>The Global Catalogue of Microorganisms (GCM) 10K type strain sequencing project: providing services to taxonomists for standard genome sequencing and annotation.</title>
        <authorList>
            <consortium name="The Broad Institute Genomics Platform"/>
            <consortium name="The Broad Institute Genome Sequencing Center for Infectious Disease"/>
            <person name="Wu L."/>
            <person name="Ma J."/>
        </authorList>
    </citation>
    <scope>NUCLEOTIDE SEQUENCE [LARGE SCALE GENOMIC DNA]</scope>
    <source>
        <strain evidence="4">CGMCC 4.7382</strain>
    </source>
</reference>
<dbReference type="SUPFAM" id="SSF52499">
    <property type="entry name" value="Isochorismatase-like hydrolases"/>
    <property type="match status" value="1"/>
</dbReference>
<evidence type="ECO:0000313" key="4">
    <source>
        <dbReference type="Proteomes" id="UP001596540"/>
    </source>
</evidence>
<keyword evidence="4" id="KW-1185">Reference proteome</keyword>
<dbReference type="InterPro" id="IPR050272">
    <property type="entry name" value="Isochorismatase-like_hydrls"/>
</dbReference>
<dbReference type="InterPro" id="IPR000868">
    <property type="entry name" value="Isochorismatase-like_dom"/>
</dbReference>
<dbReference type="Gene3D" id="3.40.50.850">
    <property type="entry name" value="Isochorismatase-like"/>
    <property type="match status" value="1"/>
</dbReference>
<evidence type="ECO:0000259" key="2">
    <source>
        <dbReference type="Pfam" id="PF00857"/>
    </source>
</evidence>
<feature type="domain" description="Isochorismatase-like" evidence="2">
    <location>
        <begin position="30"/>
        <end position="230"/>
    </location>
</feature>
<gene>
    <name evidence="3" type="ORF">ACFQRF_24315</name>
</gene>
<dbReference type="Proteomes" id="UP001596540">
    <property type="component" value="Unassembled WGS sequence"/>
</dbReference>
<organism evidence="3 4">
    <name type="scientific">Marinactinospora rubrisoli</name>
    <dbReference type="NCBI Taxonomy" id="2715399"/>
    <lineage>
        <taxon>Bacteria</taxon>
        <taxon>Bacillati</taxon>
        <taxon>Actinomycetota</taxon>
        <taxon>Actinomycetes</taxon>
        <taxon>Streptosporangiales</taxon>
        <taxon>Nocardiopsidaceae</taxon>
        <taxon>Marinactinospora</taxon>
    </lineage>
</organism>
<comment type="caution">
    <text evidence="3">The sequence shown here is derived from an EMBL/GenBank/DDBJ whole genome shotgun (WGS) entry which is preliminary data.</text>
</comment>